<dbReference type="Proteomes" id="UP000022910">
    <property type="component" value="Unassembled WGS sequence"/>
</dbReference>
<feature type="coiled-coil region" evidence="1">
    <location>
        <begin position="164"/>
        <end position="191"/>
    </location>
</feature>
<reference evidence="2 3" key="1">
    <citation type="submission" date="2014-02" db="EMBL/GenBank/DDBJ databases">
        <title>Single nucleus genome sequencing reveals high similarity among nuclei of an endomycorrhizal fungus.</title>
        <authorList>
            <person name="Lin K."/>
            <person name="Geurts R."/>
            <person name="Zhang Z."/>
            <person name="Limpens E."/>
            <person name="Saunders D.G."/>
            <person name="Mu D."/>
            <person name="Pang E."/>
            <person name="Cao H."/>
            <person name="Cha H."/>
            <person name="Lin T."/>
            <person name="Zhou Q."/>
            <person name="Shang Y."/>
            <person name="Li Y."/>
            <person name="Ivanov S."/>
            <person name="Sharma T."/>
            <person name="Velzen R.V."/>
            <person name="Ruijter N.D."/>
            <person name="Aanen D.K."/>
            <person name="Win J."/>
            <person name="Kamoun S."/>
            <person name="Bisseling T."/>
            <person name="Huang S."/>
        </authorList>
    </citation>
    <scope>NUCLEOTIDE SEQUENCE [LARGE SCALE GENOMIC DNA]</scope>
    <source>
        <strain evidence="3">DAOM197198w</strain>
    </source>
</reference>
<dbReference type="AlphaFoldDB" id="A0A015LD44"/>
<dbReference type="HOGENOM" id="CLU_1200367_0_0_1"/>
<organism evidence="2 3">
    <name type="scientific">Rhizophagus irregularis (strain DAOM 197198w)</name>
    <name type="common">Glomus intraradices</name>
    <dbReference type="NCBI Taxonomy" id="1432141"/>
    <lineage>
        <taxon>Eukaryota</taxon>
        <taxon>Fungi</taxon>
        <taxon>Fungi incertae sedis</taxon>
        <taxon>Mucoromycota</taxon>
        <taxon>Glomeromycotina</taxon>
        <taxon>Glomeromycetes</taxon>
        <taxon>Glomerales</taxon>
        <taxon>Glomeraceae</taxon>
        <taxon>Rhizophagus</taxon>
    </lineage>
</organism>
<keyword evidence="3" id="KW-1185">Reference proteome</keyword>
<evidence type="ECO:0000313" key="3">
    <source>
        <dbReference type="Proteomes" id="UP000022910"/>
    </source>
</evidence>
<accession>A0A015LD44</accession>
<keyword evidence="1" id="KW-0175">Coiled coil</keyword>
<protein>
    <submittedName>
        <fullName evidence="2">Uncharacterized protein</fullName>
    </submittedName>
</protein>
<dbReference type="OrthoDB" id="10274782at2759"/>
<comment type="caution">
    <text evidence="2">The sequence shown here is derived from an EMBL/GenBank/DDBJ whole genome shotgun (WGS) entry which is preliminary data.</text>
</comment>
<evidence type="ECO:0000256" key="1">
    <source>
        <dbReference type="SAM" id="Coils"/>
    </source>
</evidence>
<proteinExistence type="predicted"/>
<gene>
    <name evidence="2" type="ORF">RirG_087280</name>
</gene>
<name>A0A015LD44_RHIIW</name>
<sequence length="231" mass="27237">MDKIGEKNDEEVPTWVAQSKVNSLRQFFKNFDDIYDTHLADIVQCKKIEEYIELEDKLIGPSNITKLEKLPIRINKPETRVPAVFYFLTVFLMKWAGLAAKKIIEEYIECHVKAEIEIERMEYDKKMAATEFDELKWKYDALSTAFDKFKENSADSSLTNGLIITDLEGRIRNLEADVTAKENIIRNLQADVTAKKQIILEKSEQTNMLWEKIRDWKLKWKSQRVKIRIWI</sequence>
<evidence type="ECO:0000313" key="2">
    <source>
        <dbReference type="EMBL" id="EXX70461.1"/>
    </source>
</evidence>
<dbReference type="EMBL" id="JEMT01016588">
    <property type="protein sequence ID" value="EXX70461.1"/>
    <property type="molecule type" value="Genomic_DNA"/>
</dbReference>
<dbReference type="SMR" id="A0A015LD44"/>